<accession>G4TL39</accession>
<dbReference type="PROSITE" id="PS50089">
    <property type="entry name" value="ZF_RING_2"/>
    <property type="match status" value="1"/>
</dbReference>
<keyword evidence="2 4" id="KW-0863">Zinc-finger</keyword>
<dbReference type="InParanoid" id="G4TL39"/>
<dbReference type="InterPro" id="IPR001841">
    <property type="entry name" value="Znf_RING"/>
</dbReference>
<comment type="caution">
    <text evidence="7">The sequence shown here is derived from an EMBL/GenBank/DDBJ whole genome shotgun (WGS) entry which is preliminary data.</text>
</comment>
<dbReference type="HOGENOM" id="CLU_433529_0_0_1"/>
<feature type="domain" description="RING-type" evidence="6">
    <location>
        <begin position="224"/>
        <end position="267"/>
    </location>
</feature>
<dbReference type="AlphaFoldDB" id="G4TL39"/>
<keyword evidence="1" id="KW-0479">Metal-binding</keyword>
<dbReference type="SUPFAM" id="SSF54928">
    <property type="entry name" value="RNA-binding domain, RBD"/>
    <property type="match status" value="1"/>
</dbReference>
<dbReference type="Gene3D" id="3.30.40.10">
    <property type="entry name" value="Zinc/RING finger domain, C3HC4 (zinc finger)"/>
    <property type="match status" value="1"/>
</dbReference>
<dbReference type="GO" id="GO:0003676">
    <property type="term" value="F:nucleic acid binding"/>
    <property type="evidence" value="ECO:0007669"/>
    <property type="project" value="InterPro"/>
</dbReference>
<evidence type="ECO:0000256" key="3">
    <source>
        <dbReference type="ARBA" id="ARBA00022833"/>
    </source>
</evidence>
<keyword evidence="8" id="KW-1185">Reference proteome</keyword>
<name>G4TL39_SERID</name>
<dbReference type="Proteomes" id="UP000007148">
    <property type="component" value="Unassembled WGS sequence"/>
</dbReference>
<dbReference type="InterPro" id="IPR017907">
    <property type="entry name" value="Znf_RING_CS"/>
</dbReference>
<dbReference type="OrthoDB" id="336240at2759"/>
<keyword evidence="3" id="KW-0862">Zinc</keyword>
<sequence length="631" mass="68353">MSSPTLSPRFPAQSPPFTPVRASSTRKSSSNTPVAPRSSSVAATMPLTPEATPVNSRDKNRFKVLLSPSEQSARPQEAATRSRAPLKTKSQNFDATKASDSNWRTQRKQTAPETPGRASKGNELLPSPFHSTQRRNKINQNNYSTNSIPSTTPVKTPLRAKKFEPLTPEDSPLHALATKVPRLNLTTPPKLMDSIDVGPPSPVSPLKSIFSRPRVDTPNNAATCAACNRPLNSAALLSPCSHLVCSSCLTGCLNAAGEKGMACMACKMPISTFRLTSVVVSASGSVLPVPQTLAASVATTAKELSSPASLLALNALPAPQVQPVNSLGASNSEEACVLRIDNVPWDVTPEMLADWIGDNTTAIHHHALIDRKDGRTLSYAYMEVTPDAMKAILRARQNKALMREMFPSWKGHFLGSRPCVAGLDNGRISSAFHDGLISTKEIDDVVKLLRKPDSHFVKVPTLPYYHLISILRKFPSDKDSKILHTPAIKKALVQMCPSCSGRAAYTCKRTSLHYFPTGCPRSCIFTQEQRLELLTSLDHDSQRHSFKELLETSQSTVAGPSTGTPQSTTIAPSQNVVDLLANTHNVSVEVVHALAQDLVKRLLKPIDVQPENNQLASNDLELPLATFSTRL</sequence>
<dbReference type="STRING" id="1109443.G4TL39"/>
<gene>
    <name evidence="7" type="ORF">PIIN_05972</name>
</gene>
<evidence type="ECO:0000259" key="6">
    <source>
        <dbReference type="PROSITE" id="PS50089"/>
    </source>
</evidence>
<dbReference type="InterPro" id="IPR012677">
    <property type="entry name" value="Nucleotide-bd_a/b_plait_sf"/>
</dbReference>
<dbReference type="InterPro" id="IPR035979">
    <property type="entry name" value="RBD_domain_sf"/>
</dbReference>
<dbReference type="InterPro" id="IPR013083">
    <property type="entry name" value="Znf_RING/FYVE/PHD"/>
</dbReference>
<dbReference type="EMBL" id="CAFZ01000145">
    <property type="protein sequence ID" value="CCA72037.1"/>
    <property type="molecule type" value="Genomic_DNA"/>
</dbReference>
<proteinExistence type="predicted"/>
<evidence type="ECO:0000313" key="7">
    <source>
        <dbReference type="EMBL" id="CCA72037.1"/>
    </source>
</evidence>
<evidence type="ECO:0000256" key="5">
    <source>
        <dbReference type="SAM" id="MobiDB-lite"/>
    </source>
</evidence>
<protein>
    <recommendedName>
        <fullName evidence="6">RING-type domain-containing protein</fullName>
    </recommendedName>
</protein>
<evidence type="ECO:0000256" key="2">
    <source>
        <dbReference type="ARBA" id="ARBA00022771"/>
    </source>
</evidence>
<feature type="compositionally biased region" description="Polar residues" evidence="5">
    <location>
        <begin position="21"/>
        <end position="42"/>
    </location>
</feature>
<dbReference type="eggNOG" id="ENOG502RY8V">
    <property type="taxonomic scope" value="Eukaryota"/>
</dbReference>
<dbReference type="PROSITE" id="PS00518">
    <property type="entry name" value="ZF_RING_1"/>
    <property type="match status" value="1"/>
</dbReference>
<feature type="region of interest" description="Disordered" evidence="5">
    <location>
        <begin position="1"/>
        <end position="155"/>
    </location>
</feature>
<evidence type="ECO:0000256" key="4">
    <source>
        <dbReference type="PROSITE-ProRule" id="PRU00175"/>
    </source>
</evidence>
<dbReference type="GO" id="GO:0008270">
    <property type="term" value="F:zinc ion binding"/>
    <property type="evidence" value="ECO:0007669"/>
    <property type="project" value="UniProtKB-KW"/>
</dbReference>
<evidence type="ECO:0000256" key="1">
    <source>
        <dbReference type="ARBA" id="ARBA00022723"/>
    </source>
</evidence>
<feature type="compositionally biased region" description="Polar residues" evidence="5">
    <location>
        <begin position="88"/>
        <end position="112"/>
    </location>
</feature>
<feature type="compositionally biased region" description="Polar residues" evidence="5">
    <location>
        <begin position="138"/>
        <end position="154"/>
    </location>
</feature>
<reference evidence="7 8" key="1">
    <citation type="journal article" date="2011" name="PLoS Pathog.">
        <title>Endophytic Life Strategies Decoded by Genome and Transcriptome Analyses of the Mutualistic Root Symbiont Piriformospora indica.</title>
        <authorList>
            <person name="Zuccaro A."/>
            <person name="Lahrmann U."/>
            <person name="Guldener U."/>
            <person name="Langen G."/>
            <person name="Pfiffi S."/>
            <person name="Biedenkopf D."/>
            <person name="Wong P."/>
            <person name="Samans B."/>
            <person name="Grimm C."/>
            <person name="Basiewicz M."/>
            <person name="Murat C."/>
            <person name="Martin F."/>
            <person name="Kogel K.H."/>
        </authorList>
    </citation>
    <scope>NUCLEOTIDE SEQUENCE [LARGE SCALE GENOMIC DNA]</scope>
    <source>
        <strain evidence="7 8">DSM 11827</strain>
    </source>
</reference>
<evidence type="ECO:0000313" key="8">
    <source>
        <dbReference type="Proteomes" id="UP000007148"/>
    </source>
</evidence>
<organism evidence="7 8">
    <name type="scientific">Serendipita indica (strain DSM 11827)</name>
    <name type="common">Root endophyte fungus</name>
    <name type="synonym">Piriformospora indica</name>
    <dbReference type="NCBI Taxonomy" id="1109443"/>
    <lineage>
        <taxon>Eukaryota</taxon>
        <taxon>Fungi</taxon>
        <taxon>Dikarya</taxon>
        <taxon>Basidiomycota</taxon>
        <taxon>Agaricomycotina</taxon>
        <taxon>Agaricomycetes</taxon>
        <taxon>Sebacinales</taxon>
        <taxon>Serendipitaceae</taxon>
        <taxon>Serendipita</taxon>
    </lineage>
</organism>
<dbReference type="SUPFAM" id="SSF57850">
    <property type="entry name" value="RING/U-box"/>
    <property type="match status" value="1"/>
</dbReference>
<dbReference type="Gene3D" id="3.30.70.330">
    <property type="match status" value="1"/>
</dbReference>